<dbReference type="EMBL" id="JBANQN010000011">
    <property type="protein sequence ID" value="KAK6776558.1"/>
    <property type="molecule type" value="Genomic_DNA"/>
</dbReference>
<reference evidence="2 3" key="1">
    <citation type="submission" date="2024-02" db="EMBL/GenBank/DDBJ databases">
        <title>de novo genome assembly of Solanum bulbocastanum strain 11H21.</title>
        <authorList>
            <person name="Hosaka A.J."/>
        </authorList>
    </citation>
    <scope>NUCLEOTIDE SEQUENCE [LARGE SCALE GENOMIC DNA]</scope>
    <source>
        <tissue evidence="2">Young leaves</tissue>
    </source>
</reference>
<dbReference type="Proteomes" id="UP001371456">
    <property type="component" value="Unassembled WGS sequence"/>
</dbReference>
<accession>A0AAN8T2L2</accession>
<keyword evidence="3" id="KW-1185">Reference proteome</keyword>
<evidence type="ECO:0000313" key="3">
    <source>
        <dbReference type="Proteomes" id="UP001371456"/>
    </source>
</evidence>
<gene>
    <name evidence="2" type="ORF">RDI58_027559</name>
</gene>
<proteinExistence type="predicted"/>
<evidence type="ECO:0000313" key="2">
    <source>
        <dbReference type="EMBL" id="KAK6776558.1"/>
    </source>
</evidence>
<name>A0AAN8T2L2_SOLBU</name>
<sequence length="49" mass="5874">MPSNSNGLDLELNKRARLLKSLFLPQLVEADRRRQNENREERTHLDRDQ</sequence>
<organism evidence="2 3">
    <name type="scientific">Solanum bulbocastanum</name>
    <name type="common">Wild potato</name>
    <dbReference type="NCBI Taxonomy" id="147425"/>
    <lineage>
        <taxon>Eukaryota</taxon>
        <taxon>Viridiplantae</taxon>
        <taxon>Streptophyta</taxon>
        <taxon>Embryophyta</taxon>
        <taxon>Tracheophyta</taxon>
        <taxon>Spermatophyta</taxon>
        <taxon>Magnoliopsida</taxon>
        <taxon>eudicotyledons</taxon>
        <taxon>Gunneridae</taxon>
        <taxon>Pentapetalae</taxon>
        <taxon>asterids</taxon>
        <taxon>lamiids</taxon>
        <taxon>Solanales</taxon>
        <taxon>Solanaceae</taxon>
        <taxon>Solanoideae</taxon>
        <taxon>Solaneae</taxon>
        <taxon>Solanum</taxon>
    </lineage>
</organism>
<comment type="caution">
    <text evidence="2">The sequence shown here is derived from an EMBL/GenBank/DDBJ whole genome shotgun (WGS) entry which is preliminary data.</text>
</comment>
<protein>
    <submittedName>
        <fullName evidence="2">Uncharacterized protein</fullName>
    </submittedName>
</protein>
<dbReference type="AlphaFoldDB" id="A0AAN8T2L2"/>
<evidence type="ECO:0000256" key="1">
    <source>
        <dbReference type="SAM" id="MobiDB-lite"/>
    </source>
</evidence>
<feature type="region of interest" description="Disordered" evidence="1">
    <location>
        <begin position="30"/>
        <end position="49"/>
    </location>
</feature>